<proteinExistence type="predicted"/>
<dbReference type="RefSeq" id="WP_107569027.1">
    <property type="nucleotide sequence ID" value="NZ_PYYB01000001.1"/>
</dbReference>
<feature type="transmembrane region" description="Helical" evidence="2">
    <location>
        <begin position="92"/>
        <end position="114"/>
    </location>
</feature>
<evidence type="ECO:0000256" key="2">
    <source>
        <dbReference type="SAM" id="Phobius"/>
    </source>
</evidence>
<keyword evidence="4" id="KW-1185">Reference proteome</keyword>
<accession>A0A2T4UMB7</accession>
<evidence type="ECO:0000313" key="4">
    <source>
        <dbReference type="Proteomes" id="UP000240739"/>
    </source>
</evidence>
<keyword evidence="2" id="KW-1133">Transmembrane helix</keyword>
<gene>
    <name evidence="3" type="ORF">C7Y72_12395</name>
</gene>
<dbReference type="Proteomes" id="UP000240739">
    <property type="component" value="Unassembled WGS sequence"/>
</dbReference>
<dbReference type="EMBL" id="PYYB01000001">
    <property type="protein sequence ID" value="PTL60382.1"/>
    <property type="molecule type" value="Genomic_DNA"/>
</dbReference>
<organism evidence="3 4">
    <name type="scientific">Paraconexibacter algicola</name>
    <dbReference type="NCBI Taxonomy" id="2133960"/>
    <lineage>
        <taxon>Bacteria</taxon>
        <taxon>Bacillati</taxon>
        <taxon>Actinomycetota</taxon>
        <taxon>Thermoleophilia</taxon>
        <taxon>Solirubrobacterales</taxon>
        <taxon>Paraconexibacteraceae</taxon>
        <taxon>Paraconexibacter</taxon>
    </lineage>
</organism>
<sequence>MGERDAFGREQDEDPLAAMGWATPPARERREPAVPAVTASPTTLPGMEPGTEREGIPGTHGPPPRSFPERRARQTGTTDAAGPSAGARLVRALVSIGILFALLGGVMSAVVGSITDAIDGPDITLPRFTAPVPPTPQTPAGPDGQAPVGLERGSMLLRSSFAAAKATMRSGRFGRLKNLSLRPARIDAQFLTGGGRLRNVEFLPGGRVEQVSLGPPGFGGAQTIPVAPINTAAPYRLTVAAATRLGRPTSDVDYVSYYGEDFVGGLVWGVTFRDGRTFQGDSRGRIVRQL</sequence>
<name>A0A2T4UMB7_9ACTN</name>
<dbReference type="AlphaFoldDB" id="A0A2T4UMB7"/>
<comment type="caution">
    <text evidence="3">The sequence shown here is derived from an EMBL/GenBank/DDBJ whole genome shotgun (WGS) entry which is preliminary data.</text>
</comment>
<reference evidence="3 4" key="1">
    <citation type="submission" date="2018-03" db="EMBL/GenBank/DDBJ databases">
        <title>Aquarubrobacter algicola gen. nov., sp. nov., a novel actinobacterium isolated from shallow eutrophic lake during the end of cyanobacterial harmful algal blooms.</title>
        <authorList>
            <person name="Chun S.J."/>
        </authorList>
    </citation>
    <scope>NUCLEOTIDE SEQUENCE [LARGE SCALE GENOMIC DNA]</scope>
    <source>
        <strain evidence="3 4">Seoho-28</strain>
    </source>
</reference>
<protein>
    <submittedName>
        <fullName evidence="3">Uncharacterized protein</fullName>
    </submittedName>
</protein>
<feature type="compositionally biased region" description="Basic and acidic residues" evidence="1">
    <location>
        <begin position="1"/>
        <end position="10"/>
    </location>
</feature>
<keyword evidence="2" id="KW-0812">Transmembrane</keyword>
<evidence type="ECO:0000256" key="1">
    <source>
        <dbReference type="SAM" id="MobiDB-lite"/>
    </source>
</evidence>
<feature type="region of interest" description="Disordered" evidence="1">
    <location>
        <begin position="1"/>
        <end position="83"/>
    </location>
</feature>
<keyword evidence="2" id="KW-0472">Membrane</keyword>
<evidence type="ECO:0000313" key="3">
    <source>
        <dbReference type="EMBL" id="PTL60382.1"/>
    </source>
</evidence>